<reference evidence="12 13" key="1">
    <citation type="submission" date="2021-03" db="EMBL/GenBank/DDBJ databases">
        <title>Sequencing the genomes of 1000 actinobacteria strains.</title>
        <authorList>
            <person name="Klenk H.-P."/>
        </authorList>
    </citation>
    <scope>NUCLEOTIDE SEQUENCE [LARGE SCALE GENOMIC DNA]</scope>
    <source>
        <strain evidence="12 13">DSM 15797</strain>
    </source>
</reference>
<keyword evidence="5" id="KW-0547">Nucleotide-binding</keyword>
<evidence type="ECO:0000259" key="11">
    <source>
        <dbReference type="SMART" id="SM00387"/>
    </source>
</evidence>
<comment type="caution">
    <text evidence="12">The sequence shown here is derived from an EMBL/GenBank/DDBJ whole genome shotgun (WGS) entry which is preliminary data.</text>
</comment>
<keyword evidence="6 12" id="KW-0418">Kinase</keyword>
<sequence>MMKPPAMRQRFLPGEFPPPEWERPMPSTEQLRRDVWVTLLVMACSLLGMEMTLSFAPAEDAPDRAMSYLAMCALIAPLAVRRRFPISSMLLLSALFIGFGTWLPQVMIQLAPQIAYFVGLYSAVTWARDRRALRLALGGVILVMFLWLVISITNAKLVFGSELDLPMAIDTSGFIDPVVAYAGYNFLVNLFYFGGAIFLGPSSWRSAWQHEVVIAQAEKLREQSIELARRAVIDERLRIARELHDVVAHHISAVGVQAAAARMVQPRDPQRAAELMRGIEDSARQAVGETRSLLRVLRHEEQDDTDSPGTDAHRSPEPGLTDIPALVEQSARAGVRVQLITVEHREGFLDSVGAGLGLALYRIAAESLANVREHSTARSAVLSLRSGVDGTGEWAEVEVTDDGSPRPGTGGSGFGLRGIRERAELHHGLVDIGPRSPAGWRSRARLRVPGTTPLSPIITEATA</sequence>
<evidence type="ECO:0000256" key="10">
    <source>
        <dbReference type="SAM" id="Phobius"/>
    </source>
</evidence>
<evidence type="ECO:0000256" key="5">
    <source>
        <dbReference type="ARBA" id="ARBA00022741"/>
    </source>
</evidence>
<dbReference type="SMART" id="SM00387">
    <property type="entry name" value="HATPase_c"/>
    <property type="match status" value="1"/>
</dbReference>
<dbReference type="RefSeq" id="WP_209999706.1">
    <property type="nucleotide sequence ID" value="NZ_BAAAJY010000009.1"/>
</dbReference>
<dbReference type="InterPro" id="IPR055558">
    <property type="entry name" value="DUF7134"/>
</dbReference>
<proteinExistence type="predicted"/>
<keyword evidence="10" id="KW-1133">Transmembrane helix</keyword>
<dbReference type="Pfam" id="PF23539">
    <property type="entry name" value="DUF7134"/>
    <property type="match status" value="1"/>
</dbReference>
<dbReference type="PANTHER" id="PTHR24421">
    <property type="entry name" value="NITRATE/NITRITE SENSOR PROTEIN NARX-RELATED"/>
    <property type="match status" value="1"/>
</dbReference>
<dbReference type="EC" id="2.7.13.3" evidence="2"/>
<accession>A0ABS4XGD2</accession>
<evidence type="ECO:0000256" key="4">
    <source>
        <dbReference type="ARBA" id="ARBA00022679"/>
    </source>
</evidence>
<dbReference type="InterPro" id="IPR011712">
    <property type="entry name" value="Sig_transdc_His_kin_sub3_dim/P"/>
</dbReference>
<feature type="region of interest" description="Disordered" evidence="9">
    <location>
        <begin position="299"/>
        <end position="321"/>
    </location>
</feature>
<keyword evidence="10" id="KW-0472">Membrane</keyword>
<keyword evidence="13" id="KW-1185">Reference proteome</keyword>
<dbReference type="InterPro" id="IPR050482">
    <property type="entry name" value="Sensor_HK_TwoCompSys"/>
</dbReference>
<feature type="transmembrane region" description="Helical" evidence="10">
    <location>
        <begin position="35"/>
        <end position="53"/>
    </location>
</feature>
<dbReference type="GO" id="GO:0016301">
    <property type="term" value="F:kinase activity"/>
    <property type="evidence" value="ECO:0007669"/>
    <property type="project" value="UniProtKB-KW"/>
</dbReference>
<protein>
    <recommendedName>
        <fullName evidence="2">histidine kinase</fullName>
        <ecNumber evidence="2">2.7.13.3</ecNumber>
    </recommendedName>
</protein>
<comment type="catalytic activity">
    <reaction evidence="1">
        <text>ATP + protein L-histidine = ADP + protein N-phospho-L-histidine.</text>
        <dbReference type="EC" id="2.7.13.3"/>
    </reaction>
</comment>
<dbReference type="InterPro" id="IPR036890">
    <property type="entry name" value="HATPase_C_sf"/>
</dbReference>
<evidence type="ECO:0000313" key="13">
    <source>
        <dbReference type="Proteomes" id="UP001296993"/>
    </source>
</evidence>
<dbReference type="PANTHER" id="PTHR24421:SF10">
    <property type="entry name" value="NITRATE_NITRITE SENSOR PROTEIN NARQ"/>
    <property type="match status" value="1"/>
</dbReference>
<keyword evidence="3" id="KW-0597">Phosphoprotein</keyword>
<dbReference type="Pfam" id="PF07730">
    <property type="entry name" value="HisKA_3"/>
    <property type="match status" value="1"/>
</dbReference>
<organism evidence="12 13">
    <name type="scientific">Paeniglutamicibacter kerguelensis</name>
    <dbReference type="NCBI Taxonomy" id="254788"/>
    <lineage>
        <taxon>Bacteria</taxon>
        <taxon>Bacillati</taxon>
        <taxon>Actinomycetota</taxon>
        <taxon>Actinomycetes</taxon>
        <taxon>Micrococcales</taxon>
        <taxon>Micrococcaceae</taxon>
        <taxon>Paeniglutamicibacter</taxon>
    </lineage>
</organism>
<evidence type="ECO:0000313" key="12">
    <source>
        <dbReference type="EMBL" id="MBP2387453.1"/>
    </source>
</evidence>
<evidence type="ECO:0000256" key="9">
    <source>
        <dbReference type="SAM" id="MobiDB-lite"/>
    </source>
</evidence>
<dbReference type="Gene3D" id="3.30.565.10">
    <property type="entry name" value="Histidine kinase-like ATPase, C-terminal domain"/>
    <property type="match status" value="1"/>
</dbReference>
<feature type="domain" description="Histidine kinase/HSP90-like ATPase" evidence="11">
    <location>
        <begin position="355"/>
        <end position="452"/>
    </location>
</feature>
<name>A0ABS4XGD2_9MICC</name>
<dbReference type="EMBL" id="JAGIOF010000001">
    <property type="protein sequence ID" value="MBP2387453.1"/>
    <property type="molecule type" value="Genomic_DNA"/>
</dbReference>
<evidence type="ECO:0000256" key="3">
    <source>
        <dbReference type="ARBA" id="ARBA00022553"/>
    </source>
</evidence>
<evidence type="ECO:0000256" key="7">
    <source>
        <dbReference type="ARBA" id="ARBA00022840"/>
    </source>
</evidence>
<keyword evidence="8" id="KW-0902">Two-component regulatory system</keyword>
<evidence type="ECO:0000256" key="2">
    <source>
        <dbReference type="ARBA" id="ARBA00012438"/>
    </source>
</evidence>
<gene>
    <name evidence="12" type="ORF">JOF47_002964</name>
</gene>
<evidence type="ECO:0000256" key="6">
    <source>
        <dbReference type="ARBA" id="ARBA00022777"/>
    </source>
</evidence>
<dbReference type="Gene3D" id="1.20.5.1930">
    <property type="match status" value="1"/>
</dbReference>
<evidence type="ECO:0000256" key="8">
    <source>
        <dbReference type="ARBA" id="ARBA00023012"/>
    </source>
</evidence>
<feature type="transmembrane region" description="Helical" evidence="10">
    <location>
        <begin position="110"/>
        <end position="128"/>
    </location>
</feature>
<dbReference type="InterPro" id="IPR003594">
    <property type="entry name" value="HATPase_dom"/>
</dbReference>
<feature type="transmembrane region" description="Helical" evidence="10">
    <location>
        <begin position="135"/>
        <end position="159"/>
    </location>
</feature>
<keyword evidence="4" id="KW-0808">Transferase</keyword>
<keyword evidence="7" id="KW-0067">ATP-binding</keyword>
<dbReference type="SUPFAM" id="SSF55874">
    <property type="entry name" value="ATPase domain of HSP90 chaperone/DNA topoisomerase II/histidine kinase"/>
    <property type="match status" value="1"/>
</dbReference>
<keyword evidence="10" id="KW-0812">Transmembrane</keyword>
<dbReference type="CDD" id="cd16917">
    <property type="entry name" value="HATPase_UhpB-NarQ-NarX-like"/>
    <property type="match status" value="1"/>
</dbReference>
<dbReference type="Proteomes" id="UP001296993">
    <property type="component" value="Unassembled WGS sequence"/>
</dbReference>
<feature type="transmembrane region" description="Helical" evidence="10">
    <location>
        <begin position="179"/>
        <end position="199"/>
    </location>
</feature>
<evidence type="ECO:0000256" key="1">
    <source>
        <dbReference type="ARBA" id="ARBA00000085"/>
    </source>
</evidence>